<accession>A0ABS7QAU7</accession>
<evidence type="ECO:0000313" key="1">
    <source>
        <dbReference type="EMBL" id="MBY8880258.1"/>
    </source>
</evidence>
<evidence type="ECO:0000313" key="2">
    <source>
        <dbReference type="Proteomes" id="UP000778578"/>
    </source>
</evidence>
<comment type="caution">
    <text evidence="1">The sequence shown here is derived from an EMBL/GenBank/DDBJ whole genome shotgun (WGS) entry which is preliminary data.</text>
</comment>
<dbReference type="Proteomes" id="UP000778578">
    <property type="component" value="Unassembled WGS sequence"/>
</dbReference>
<dbReference type="RefSeq" id="WP_222965107.1">
    <property type="nucleotide sequence ID" value="NZ_JAINZZ010000029.1"/>
</dbReference>
<gene>
    <name evidence="1" type="ORF">K7862_21850</name>
</gene>
<name>A0ABS7QAU7_9ACTN</name>
<proteinExistence type="predicted"/>
<sequence>MGEWTAWTTQGILSGSGGVDTVEIGPVHGDITLHTTWVDGQAELAVQYSGATDWFTIVGSPVPAATEHDARDLHQRMVEAAKAGRGATAPRAGQAA</sequence>
<dbReference type="EMBL" id="JAINZZ010000029">
    <property type="protein sequence ID" value="MBY8880258.1"/>
    <property type="molecule type" value="Genomic_DNA"/>
</dbReference>
<keyword evidence="2" id="KW-1185">Reference proteome</keyword>
<protein>
    <submittedName>
        <fullName evidence="1">Uncharacterized protein</fullName>
    </submittedName>
</protein>
<organism evidence="1 2">
    <name type="scientific">Actinacidiphila acidipaludis</name>
    <dbReference type="NCBI Taxonomy" id="2873382"/>
    <lineage>
        <taxon>Bacteria</taxon>
        <taxon>Bacillati</taxon>
        <taxon>Actinomycetota</taxon>
        <taxon>Actinomycetes</taxon>
        <taxon>Kitasatosporales</taxon>
        <taxon>Streptomycetaceae</taxon>
        <taxon>Actinacidiphila</taxon>
    </lineage>
</organism>
<reference evidence="1 2" key="1">
    <citation type="submission" date="2021-08" db="EMBL/GenBank/DDBJ databases">
        <title>WGS of actinomycetes from Thailand.</title>
        <authorList>
            <person name="Thawai C."/>
        </authorList>
    </citation>
    <scope>NUCLEOTIDE SEQUENCE [LARGE SCALE GENOMIC DNA]</scope>
    <source>
        <strain evidence="1 2">PLK6-54</strain>
    </source>
</reference>